<gene>
    <name evidence="16" type="ORF">Ahy_B04g069736</name>
</gene>
<comment type="caution">
    <text evidence="16">The sequence shown here is derived from an EMBL/GenBank/DDBJ whole genome shotgun (WGS) entry which is preliminary data.</text>
</comment>
<dbReference type="Proteomes" id="UP000289738">
    <property type="component" value="Chromosome B04"/>
</dbReference>
<dbReference type="InterPro" id="IPR001611">
    <property type="entry name" value="Leu-rich_rpt"/>
</dbReference>
<keyword evidence="4" id="KW-0433">Leucine-rich repeat</keyword>
<dbReference type="EC" id="2.7.11.1" evidence="2"/>
<evidence type="ECO:0000256" key="13">
    <source>
        <dbReference type="SAM" id="SignalP"/>
    </source>
</evidence>
<keyword evidence="9" id="KW-0418">Kinase</keyword>
<keyword evidence="6 13" id="KW-0732">Signal</keyword>
<accession>A0A444ZDE2</accession>
<dbReference type="AlphaFoldDB" id="A0A444ZDE2"/>
<feature type="domain" description="Disease resistance R13L4/SHOC-2-like LRR" evidence="15">
    <location>
        <begin position="81"/>
        <end position="169"/>
    </location>
</feature>
<sequence>MDERILMFLLLIFSSLLVVTARTANRDYQTLLALKNEWQNTPPDWERSNDPCGDGWIGIGCINGAVTSITLSSMHLTGQLSSEIGGLSELRILDLSYNKNLTGPLPEAIGNLRKLTNLILSGCGFSGTIPYTIGNMQRLAFLSLNSNNFNGQIPSAIGNLTNLYWLDLAENQLEGPIPISNETSLGLDMLHHTKHFHFGVNKLSGNIPPQLFSSDMSLIHVLFESNKLTGNIPSTLGLVQNLEVVRLDRNYLSGPVPPNVSNLTNVRDLLLSNNRLSGPLPNLTGMNILNFLDVSNNSFDPSEFPLWLTNLPSLTTVNMENINLQGNIPVSFFSLNQLQTV</sequence>
<protein>
    <recommendedName>
        <fullName evidence="2">non-specific serine/threonine protein kinase</fullName>
        <ecNumber evidence="2">2.7.11.1</ecNumber>
    </recommendedName>
</protein>
<name>A0A444ZDE2_ARAHY</name>
<comment type="subcellular location">
    <subcellularLocation>
        <location evidence="1">Membrane</location>
    </subcellularLocation>
</comment>
<evidence type="ECO:0000256" key="7">
    <source>
        <dbReference type="ARBA" id="ARBA00022737"/>
    </source>
</evidence>
<dbReference type="Pfam" id="PF23598">
    <property type="entry name" value="LRR_14"/>
    <property type="match status" value="1"/>
</dbReference>
<keyword evidence="10" id="KW-0067">ATP-binding</keyword>
<dbReference type="PANTHER" id="PTHR45974:SF266">
    <property type="entry name" value="LEUCINE-RICH REPEAT RECEPTOR PROTEIN KINASE HPCA1"/>
    <property type="match status" value="1"/>
</dbReference>
<dbReference type="PANTHER" id="PTHR45974">
    <property type="entry name" value="RECEPTOR-LIKE PROTEIN 55"/>
    <property type="match status" value="1"/>
</dbReference>
<keyword evidence="17" id="KW-1185">Reference proteome</keyword>
<dbReference type="Pfam" id="PF08263">
    <property type="entry name" value="LRRNT_2"/>
    <property type="match status" value="1"/>
</dbReference>
<dbReference type="GO" id="GO:0005524">
    <property type="term" value="F:ATP binding"/>
    <property type="evidence" value="ECO:0007669"/>
    <property type="project" value="UniProtKB-KW"/>
</dbReference>
<evidence type="ECO:0000256" key="6">
    <source>
        <dbReference type="ARBA" id="ARBA00022729"/>
    </source>
</evidence>
<evidence type="ECO:0000256" key="1">
    <source>
        <dbReference type="ARBA" id="ARBA00004370"/>
    </source>
</evidence>
<dbReference type="SUPFAM" id="SSF52058">
    <property type="entry name" value="L domain-like"/>
    <property type="match status" value="1"/>
</dbReference>
<evidence type="ECO:0000313" key="17">
    <source>
        <dbReference type="Proteomes" id="UP000289738"/>
    </source>
</evidence>
<feature type="chain" id="PRO_5019543340" description="non-specific serine/threonine protein kinase" evidence="13">
    <location>
        <begin position="22"/>
        <end position="341"/>
    </location>
</feature>
<dbReference type="EMBL" id="SDMP01000014">
    <property type="protein sequence ID" value="RYR12205.1"/>
    <property type="molecule type" value="Genomic_DNA"/>
</dbReference>
<proteinExistence type="predicted"/>
<keyword evidence="7" id="KW-0677">Repeat</keyword>
<dbReference type="FunFam" id="3.80.10.10:FF:000542">
    <property type="entry name" value="Leucine-rich repeat protein kinase family protein"/>
    <property type="match status" value="1"/>
</dbReference>
<evidence type="ECO:0000256" key="12">
    <source>
        <dbReference type="ARBA" id="ARBA00023180"/>
    </source>
</evidence>
<evidence type="ECO:0000256" key="4">
    <source>
        <dbReference type="ARBA" id="ARBA00022614"/>
    </source>
</evidence>
<keyword evidence="8" id="KW-0547">Nucleotide-binding</keyword>
<dbReference type="FunFam" id="3.80.10.10:FF:000363">
    <property type="entry name" value="Leucine-rich repeat family protein"/>
    <property type="match status" value="1"/>
</dbReference>
<dbReference type="InterPro" id="IPR055414">
    <property type="entry name" value="LRR_R13L4/SHOC2-like"/>
</dbReference>
<evidence type="ECO:0000256" key="5">
    <source>
        <dbReference type="ARBA" id="ARBA00022679"/>
    </source>
</evidence>
<dbReference type="GO" id="GO:0004674">
    <property type="term" value="F:protein serine/threonine kinase activity"/>
    <property type="evidence" value="ECO:0007669"/>
    <property type="project" value="UniProtKB-KW"/>
</dbReference>
<keyword evidence="11" id="KW-0472">Membrane</keyword>
<feature type="signal peptide" evidence="13">
    <location>
        <begin position="1"/>
        <end position="21"/>
    </location>
</feature>
<organism evidence="16 17">
    <name type="scientific">Arachis hypogaea</name>
    <name type="common">Peanut</name>
    <dbReference type="NCBI Taxonomy" id="3818"/>
    <lineage>
        <taxon>Eukaryota</taxon>
        <taxon>Viridiplantae</taxon>
        <taxon>Streptophyta</taxon>
        <taxon>Embryophyta</taxon>
        <taxon>Tracheophyta</taxon>
        <taxon>Spermatophyta</taxon>
        <taxon>Magnoliopsida</taxon>
        <taxon>eudicotyledons</taxon>
        <taxon>Gunneridae</taxon>
        <taxon>Pentapetalae</taxon>
        <taxon>rosids</taxon>
        <taxon>fabids</taxon>
        <taxon>Fabales</taxon>
        <taxon>Fabaceae</taxon>
        <taxon>Papilionoideae</taxon>
        <taxon>50 kb inversion clade</taxon>
        <taxon>dalbergioids sensu lato</taxon>
        <taxon>Dalbergieae</taxon>
        <taxon>Pterocarpus clade</taxon>
        <taxon>Arachis</taxon>
    </lineage>
</organism>
<dbReference type="Gene3D" id="3.80.10.10">
    <property type="entry name" value="Ribonuclease Inhibitor"/>
    <property type="match status" value="2"/>
</dbReference>
<evidence type="ECO:0000256" key="2">
    <source>
        <dbReference type="ARBA" id="ARBA00012513"/>
    </source>
</evidence>
<evidence type="ECO:0000256" key="11">
    <source>
        <dbReference type="ARBA" id="ARBA00023136"/>
    </source>
</evidence>
<reference evidence="16 17" key="1">
    <citation type="submission" date="2019-01" db="EMBL/GenBank/DDBJ databases">
        <title>Sequencing of cultivated peanut Arachis hypogaea provides insights into genome evolution and oil improvement.</title>
        <authorList>
            <person name="Chen X."/>
        </authorList>
    </citation>
    <scope>NUCLEOTIDE SEQUENCE [LARGE SCALE GENOMIC DNA]</scope>
    <source>
        <strain evidence="17">cv. Fuhuasheng</strain>
        <tissue evidence="16">Leaves</tissue>
    </source>
</reference>
<evidence type="ECO:0000256" key="3">
    <source>
        <dbReference type="ARBA" id="ARBA00022527"/>
    </source>
</evidence>
<dbReference type="InterPro" id="IPR013210">
    <property type="entry name" value="LRR_N_plant-typ"/>
</dbReference>
<evidence type="ECO:0000256" key="8">
    <source>
        <dbReference type="ARBA" id="ARBA00022741"/>
    </source>
</evidence>
<dbReference type="GO" id="GO:0016020">
    <property type="term" value="C:membrane"/>
    <property type="evidence" value="ECO:0007669"/>
    <property type="project" value="UniProtKB-SubCell"/>
</dbReference>
<dbReference type="InterPro" id="IPR032675">
    <property type="entry name" value="LRR_dom_sf"/>
</dbReference>
<evidence type="ECO:0000256" key="9">
    <source>
        <dbReference type="ARBA" id="ARBA00022777"/>
    </source>
</evidence>
<evidence type="ECO:0000256" key="10">
    <source>
        <dbReference type="ARBA" id="ARBA00022840"/>
    </source>
</evidence>
<keyword evidence="5" id="KW-0808">Transferase</keyword>
<keyword evidence="3" id="KW-0723">Serine/threonine-protein kinase</keyword>
<evidence type="ECO:0000259" key="15">
    <source>
        <dbReference type="Pfam" id="PF23598"/>
    </source>
</evidence>
<keyword evidence="12" id="KW-0325">Glycoprotein</keyword>
<evidence type="ECO:0000259" key="14">
    <source>
        <dbReference type="Pfam" id="PF08263"/>
    </source>
</evidence>
<feature type="domain" description="Leucine-rich repeat-containing N-terminal plant-type" evidence="14">
    <location>
        <begin position="25"/>
        <end position="61"/>
    </location>
</feature>
<evidence type="ECO:0000313" key="16">
    <source>
        <dbReference type="EMBL" id="RYR12205.1"/>
    </source>
</evidence>
<dbReference type="Pfam" id="PF00560">
    <property type="entry name" value="LRR_1"/>
    <property type="match status" value="1"/>
</dbReference>